<keyword evidence="2" id="KW-1185">Reference proteome</keyword>
<dbReference type="OrthoDB" id="1856882at2"/>
<dbReference type="EMBL" id="FOWD01000004">
    <property type="protein sequence ID" value="SFN92573.1"/>
    <property type="molecule type" value="Genomic_DNA"/>
</dbReference>
<evidence type="ECO:0000313" key="1">
    <source>
        <dbReference type="EMBL" id="SFN92573.1"/>
    </source>
</evidence>
<name>A0A1I5D089_9FIRM</name>
<dbReference type="Proteomes" id="UP000198806">
    <property type="component" value="Unassembled WGS sequence"/>
</dbReference>
<protein>
    <submittedName>
        <fullName evidence="1">Uncharacterized protein</fullName>
    </submittedName>
</protein>
<sequence length="66" mass="7709">MARKPAEFEVIFHLPKDEKGKQLLAKTLGEVHTKMIKEIMNRKINDAVQRNKMMAEIQKKLCNQSE</sequence>
<accession>A0A1I5D089</accession>
<gene>
    <name evidence="1" type="ORF">SAMN04489757_104155</name>
</gene>
<proteinExistence type="predicted"/>
<reference evidence="1 2" key="1">
    <citation type="submission" date="2016-10" db="EMBL/GenBank/DDBJ databases">
        <authorList>
            <person name="de Groot N.N."/>
        </authorList>
    </citation>
    <scope>NUCLEOTIDE SEQUENCE [LARGE SCALE GENOMIC DNA]</scope>
    <source>
        <strain evidence="1 2">DSM 1283</strain>
    </source>
</reference>
<evidence type="ECO:0000313" key="2">
    <source>
        <dbReference type="Proteomes" id="UP000198806"/>
    </source>
</evidence>
<organism evidence="1 2">
    <name type="scientific">Anaerocolumna aminovalerica</name>
    <dbReference type="NCBI Taxonomy" id="1527"/>
    <lineage>
        <taxon>Bacteria</taxon>
        <taxon>Bacillati</taxon>
        <taxon>Bacillota</taxon>
        <taxon>Clostridia</taxon>
        <taxon>Lachnospirales</taxon>
        <taxon>Lachnospiraceae</taxon>
        <taxon>Anaerocolumna</taxon>
    </lineage>
</organism>
<dbReference type="STRING" id="1527.SAMN04489757_104155"/>
<dbReference type="AlphaFoldDB" id="A0A1I5D089"/>
<dbReference type="RefSeq" id="WP_091684530.1">
    <property type="nucleotide sequence ID" value="NZ_BAABFM010000079.1"/>
</dbReference>